<evidence type="ECO:0000313" key="10">
    <source>
        <dbReference type="EMBL" id="CAE0611922.1"/>
    </source>
</evidence>
<keyword evidence="7" id="KW-0732">Signal</keyword>
<dbReference type="InterPro" id="IPR027417">
    <property type="entry name" value="P-loop_NTPase"/>
</dbReference>
<dbReference type="Pfam" id="PF00271">
    <property type="entry name" value="Helicase_C"/>
    <property type="match status" value="1"/>
</dbReference>
<evidence type="ECO:0000259" key="9">
    <source>
        <dbReference type="PROSITE" id="PS51194"/>
    </source>
</evidence>
<dbReference type="InterPro" id="IPR011545">
    <property type="entry name" value="DEAD/DEAH_box_helicase_dom"/>
</dbReference>
<evidence type="ECO:0000256" key="6">
    <source>
        <dbReference type="SAM" id="MobiDB-lite"/>
    </source>
</evidence>
<dbReference type="Pfam" id="PF00270">
    <property type="entry name" value="DEAD"/>
    <property type="match status" value="1"/>
</dbReference>
<evidence type="ECO:0000256" key="1">
    <source>
        <dbReference type="ARBA" id="ARBA00012552"/>
    </source>
</evidence>
<feature type="signal peptide" evidence="7">
    <location>
        <begin position="1"/>
        <end position="28"/>
    </location>
</feature>
<dbReference type="InterPro" id="IPR001650">
    <property type="entry name" value="Helicase_C-like"/>
</dbReference>
<dbReference type="GO" id="GO:0003724">
    <property type="term" value="F:RNA helicase activity"/>
    <property type="evidence" value="ECO:0007669"/>
    <property type="project" value="UniProtKB-EC"/>
</dbReference>
<dbReference type="EMBL" id="HBIS01006362">
    <property type="protein sequence ID" value="CAE0611922.1"/>
    <property type="molecule type" value="Transcribed_RNA"/>
</dbReference>
<dbReference type="SMART" id="SM00487">
    <property type="entry name" value="DEXDc"/>
    <property type="match status" value="1"/>
</dbReference>
<dbReference type="InterPro" id="IPR014001">
    <property type="entry name" value="Helicase_ATP-bd"/>
</dbReference>
<keyword evidence="5" id="KW-0067">ATP-binding</keyword>
<protein>
    <recommendedName>
        <fullName evidence="1">RNA helicase</fullName>
        <ecNumber evidence="1">3.6.4.13</ecNumber>
    </recommendedName>
</protein>
<feature type="compositionally biased region" description="Basic and acidic residues" evidence="6">
    <location>
        <begin position="307"/>
        <end position="335"/>
    </location>
</feature>
<dbReference type="GO" id="GO:0003676">
    <property type="term" value="F:nucleic acid binding"/>
    <property type="evidence" value="ECO:0007669"/>
    <property type="project" value="InterPro"/>
</dbReference>
<dbReference type="PANTHER" id="PTHR47958">
    <property type="entry name" value="ATP-DEPENDENT RNA HELICASE DBP3"/>
    <property type="match status" value="1"/>
</dbReference>
<feature type="domain" description="Helicase C-terminal" evidence="9">
    <location>
        <begin position="399"/>
        <end position="551"/>
    </location>
</feature>
<proteinExistence type="predicted"/>
<feature type="chain" id="PRO_5031019017" description="RNA helicase" evidence="7">
    <location>
        <begin position="29"/>
        <end position="564"/>
    </location>
</feature>
<keyword evidence="4" id="KW-0347">Helicase</keyword>
<organism evidence="10">
    <name type="scientific">Picocystis salinarum</name>
    <dbReference type="NCBI Taxonomy" id="88271"/>
    <lineage>
        <taxon>Eukaryota</taxon>
        <taxon>Viridiplantae</taxon>
        <taxon>Chlorophyta</taxon>
        <taxon>Picocystophyceae</taxon>
        <taxon>Picocystales</taxon>
        <taxon>Picocystaceae</taxon>
        <taxon>Picocystis</taxon>
    </lineage>
</organism>
<accession>A0A7S3XER8</accession>
<dbReference type="GO" id="GO:0016787">
    <property type="term" value="F:hydrolase activity"/>
    <property type="evidence" value="ECO:0007669"/>
    <property type="project" value="UniProtKB-KW"/>
</dbReference>
<dbReference type="Gene3D" id="3.40.50.300">
    <property type="entry name" value="P-loop containing nucleotide triphosphate hydrolases"/>
    <property type="match status" value="2"/>
</dbReference>
<dbReference type="AlphaFoldDB" id="A0A7S3XER8"/>
<gene>
    <name evidence="10" type="ORF">PSAL00342_LOCUS5757</name>
</gene>
<evidence type="ECO:0000259" key="8">
    <source>
        <dbReference type="PROSITE" id="PS51192"/>
    </source>
</evidence>
<dbReference type="PROSITE" id="PS51194">
    <property type="entry name" value="HELICASE_CTER"/>
    <property type="match status" value="1"/>
</dbReference>
<dbReference type="SMART" id="SM00490">
    <property type="entry name" value="HELICc"/>
    <property type="match status" value="1"/>
</dbReference>
<reference evidence="10" key="1">
    <citation type="submission" date="2021-01" db="EMBL/GenBank/DDBJ databases">
        <authorList>
            <person name="Corre E."/>
            <person name="Pelletier E."/>
            <person name="Niang G."/>
            <person name="Scheremetjew M."/>
            <person name="Finn R."/>
            <person name="Kale V."/>
            <person name="Holt S."/>
            <person name="Cochrane G."/>
            <person name="Meng A."/>
            <person name="Brown T."/>
            <person name="Cohen L."/>
        </authorList>
    </citation>
    <scope>NUCLEOTIDE SEQUENCE</scope>
    <source>
        <strain evidence="10">CCMP1897</strain>
    </source>
</reference>
<evidence type="ECO:0000256" key="5">
    <source>
        <dbReference type="ARBA" id="ARBA00022840"/>
    </source>
</evidence>
<keyword evidence="3" id="KW-0378">Hydrolase</keyword>
<dbReference type="PROSITE" id="PS51192">
    <property type="entry name" value="HELICASE_ATP_BIND_1"/>
    <property type="match status" value="1"/>
</dbReference>
<feature type="region of interest" description="Disordered" evidence="6">
    <location>
        <begin position="278"/>
        <end position="335"/>
    </location>
</feature>
<sequence>MFLSIAFPFISSSYLVAWTLGMTGGGCGTKWCRATQISPQRSAMHVSRPPPGRFLRGATTSSGHKWSRCFLPTRRTLADAADVPTDGGNAAPSASRDNVVDVSNGWIPRLLLSMGHAMPTEVQKRSFSAILSGRDVVMAAETGSGKTLAYLMPLVARRHDAGAGAPASLVLCPNHALVNQVLEVAKLVAKSTVDLSDALQVAQVHESHAAAADLVVATPSAMRKQLELVGKHRKKQAEWAFSRRFNTLVVDEADMMLTGGYRRDLAHLVDILRKHDRMDTQQGEIPSRNVPADVWNPESEESEVEGDAQRDPDTRSKEGDMEGKEGSSTEEHEQDIQAMNGRQYVFVGATIPKRGKKSIAATLEKKFPDAIWIQGPRLHRPVDRLEQRWYETDLESRMELLQKILQEEQGKATGKRTIVFVNKSTSAASLASRLLQAGFQNVLQYHKEVPREEMMEGLQRFSREEGCIMVATDSASRGLDVPDITHVVQADFAQSAVDYLHRIGRTARAGKNGLVSSMYVEVNKPLVETVREAMEAGLEVEAAFSRNRGFRKKVRKYGKINLRE</sequence>
<evidence type="ECO:0000256" key="2">
    <source>
        <dbReference type="ARBA" id="ARBA00022741"/>
    </source>
</evidence>
<feature type="domain" description="Helicase ATP-binding" evidence="8">
    <location>
        <begin position="127"/>
        <end position="369"/>
    </location>
</feature>
<evidence type="ECO:0000256" key="4">
    <source>
        <dbReference type="ARBA" id="ARBA00022806"/>
    </source>
</evidence>
<dbReference type="GO" id="GO:0005524">
    <property type="term" value="F:ATP binding"/>
    <property type="evidence" value="ECO:0007669"/>
    <property type="project" value="UniProtKB-KW"/>
</dbReference>
<evidence type="ECO:0000256" key="3">
    <source>
        <dbReference type="ARBA" id="ARBA00022801"/>
    </source>
</evidence>
<name>A0A7S3XER8_9CHLO</name>
<dbReference type="SUPFAM" id="SSF52540">
    <property type="entry name" value="P-loop containing nucleoside triphosphate hydrolases"/>
    <property type="match status" value="1"/>
</dbReference>
<dbReference type="CDD" id="cd18787">
    <property type="entry name" value="SF2_C_DEAD"/>
    <property type="match status" value="1"/>
</dbReference>
<evidence type="ECO:0000256" key="7">
    <source>
        <dbReference type="SAM" id="SignalP"/>
    </source>
</evidence>
<keyword evidence="2" id="KW-0547">Nucleotide-binding</keyword>
<dbReference type="EC" id="3.6.4.13" evidence="1"/>